<name>A0ABD3GIC8_9MARC</name>
<reference evidence="2 3" key="1">
    <citation type="submission" date="2024-09" db="EMBL/GenBank/DDBJ databases">
        <title>Chromosome-scale assembly of Riccia sorocarpa.</title>
        <authorList>
            <person name="Paukszto L."/>
        </authorList>
    </citation>
    <scope>NUCLEOTIDE SEQUENCE [LARGE SCALE GENOMIC DNA]</scope>
    <source>
        <strain evidence="2">LP-2024</strain>
        <tissue evidence="2">Aerial parts of the thallus</tissue>
    </source>
</reference>
<protein>
    <submittedName>
        <fullName evidence="2">Uncharacterized protein</fullName>
    </submittedName>
</protein>
<keyword evidence="3" id="KW-1185">Reference proteome</keyword>
<feature type="region of interest" description="Disordered" evidence="1">
    <location>
        <begin position="105"/>
        <end position="125"/>
    </location>
</feature>
<accession>A0ABD3GIC8</accession>
<sequence length="125" mass="14020">MEDPPRAKKKKTPKGKEFATDTSEVREASPERLVENDGQQENLNQEVNPDENPVPDEAGPSQPQPPSQEELNAELLLTLRAMRETLGVMRESMLHNDKVRVGKMVWTSAKKGQKRPWSGASKTKT</sequence>
<feature type="region of interest" description="Disordered" evidence="1">
    <location>
        <begin position="1"/>
        <end position="71"/>
    </location>
</feature>
<organism evidence="2 3">
    <name type="scientific">Riccia sorocarpa</name>
    <dbReference type="NCBI Taxonomy" id="122646"/>
    <lineage>
        <taxon>Eukaryota</taxon>
        <taxon>Viridiplantae</taxon>
        <taxon>Streptophyta</taxon>
        <taxon>Embryophyta</taxon>
        <taxon>Marchantiophyta</taxon>
        <taxon>Marchantiopsida</taxon>
        <taxon>Marchantiidae</taxon>
        <taxon>Marchantiales</taxon>
        <taxon>Ricciaceae</taxon>
        <taxon>Riccia</taxon>
    </lineage>
</organism>
<dbReference type="AlphaFoldDB" id="A0ABD3GIC8"/>
<dbReference type="Proteomes" id="UP001633002">
    <property type="component" value="Unassembled WGS sequence"/>
</dbReference>
<proteinExistence type="predicted"/>
<comment type="caution">
    <text evidence="2">The sequence shown here is derived from an EMBL/GenBank/DDBJ whole genome shotgun (WGS) entry which is preliminary data.</text>
</comment>
<evidence type="ECO:0000256" key="1">
    <source>
        <dbReference type="SAM" id="MobiDB-lite"/>
    </source>
</evidence>
<dbReference type="EMBL" id="JBJQOH010000007">
    <property type="protein sequence ID" value="KAL3678297.1"/>
    <property type="molecule type" value="Genomic_DNA"/>
</dbReference>
<feature type="compositionally biased region" description="Basic and acidic residues" evidence="1">
    <location>
        <begin position="14"/>
        <end position="35"/>
    </location>
</feature>
<gene>
    <name evidence="2" type="ORF">R1sor_021253</name>
</gene>
<evidence type="ECO:0000313" key="3">
    <source>
        <dbReference type="Proteomes" id="UP001633002"/>
    </source>
</evidence>
<feature type="compositionally biased region" description="Polar residues" evidence="1">
    <location>
        <begin position="37"/>
        <end position="47"/>
    </location>
</feature>
<evidence type="ECO:0000313" key="2">
    <source>
        <dbReference type="EMBL" id="KAL3678297.1"/>
    </source>
</evidence>